<sequence length="260" mass="29755">MSNKHKKNSTNHTTINDLLQHKHPPARHGLPHDGQLHPSLHLGQEHAQPQKHSGHDGAGVAPRHDLPQQHADDPLPPQQEGSPSQHDDWHLQQDICPLQHDDRQLRHRRSSAKQPMHGAAQEHLGQQPAQLQHRGQEEHEHPVQHCSVPQQLPQLGGLQPPQQEQQSLGGQQQLLPHCGRQWLQPVQSQSQLGRLQAQQSLLQQLQFDLQQHEGVFRQLQLGLQHDVSQQEQQEQLKQLGFLGFGRHRHQQQRHDKQLII</sequence>
<feature type="region of interest" description="Disordered" evidence="1">
    <location>
        <begin position="104"/>
        <end position="171"/>
    </location>
</feature>
<dbReference type="AlphaFoldDB" id="A0A6G1CF42"/>
<evidence type="ECO:0000256" key="1">
    <source>
        <dbReference type="SAM" id="MobiDB-lite"/>
    </source>
</evidence>
<organism evidence="2 3">
    <name type="scientific">Oryza meyeriana var. granulata</name>
    <dbReference type="NCBI Taxonomy" id="110450"/>
    <lineage>
        <taxon>Eukaryota</taxon>
        <taxon>Viridiplantae</taxon>
        <taxon>Streptophyta</taxon>
        <taxon>Embryophyta</taxon>
        <taxon>Tracheophyta</taxon>
        <taxon>Spermatophyta</taxon>
        <taxon>Magnoliopsida</taxon>
        <taxon>Liliopsida</taxon>
        <taxon>Poales</taxon>
        <taxon>Poaceae</taxon>
        <taxon>BOP clade</taxon>
        <taxon>Oryzoideae</taxon>
        <taxon>Oryzeae</taxon>
        <taxon>Oryzinae</taxon>
        <taxon>Oryza</taxon>
        <taxon>Oryza meyeriana</taxon>
    </lineage>
</organism>
<reference evidence="2 3" key="1">
    <citation type="submission" date="2019-11" db="EMBL/GenBank/DDBJ databases">
        <title>Whole genome sequence of Oryza granulata.</title>
        <authorList>
            <person name="Li W."/>
        </authorList>
    </citation>
    <scope>NUCLEOTIDE SEQUENCE [LARGE SCALE GENOMIC DNA]</scope>
    <source>
        <strain evidence="3">cv. Menghai</strain>
        <tissue evidence="2">Leaf</tissue>
    </source>
</reference>
<keyword evidence="3" id="KW-1185">Reference proteome</keyword>
<feature type="compositionally biased region" description="Basic and acidic residues" evidence="1">
    <location>
        <begin position="134"/>
        <end position="143"/>
    </location>
</feature>
<comment type="caution">
    <text evidence="2">The sequence shown here is derived from an EMBL/GenBank/DDBJ whole genome shotgun (WGS) entry which is preliminary data.</text>
</comment>
<dbReference type="EMBL" id="SPHZ02000009">
    <property type="protein sequence ID" value="KAF0898760.1"/>
    <property type="molecule type" value="Genomic_DNA"/>
</dbReference>
<gene>
    <name evidence="2" type="ORF">E2562_009365</name>
</gene>
<proteinExistence type="predicted"/>
<dbReference type="Proteomes" id="UP000479710">
    <property type="component" value="Unassembled WGS sequence"/>
</dbReference>
<name>A0A6G1CF42_9ORYZ</name>
<evidence type="ECO:0000313" key="2">
    <source>
        <dbReference type="EMBL" id="KAF0898760.1"/>
    </source>
</evidence>
<feature type="region of interest" description="Disordered" evidence="1">
    <location>
        <begin position="1"/>
        <end position="88"/>
    </location>
</feature>
<accession>A0A6G1CF42</accession>
<feature type="compositionally biased region" description="Low complexity" evidence="1">
    <location>
        <begin position="149"/>
        <end position="171"/>
    </location>
</feature>
<evidence type="ECO:0000313" key="3">
    <source>
        <dbReference type="Proteomes" id="UP000479710"/>
    </source>
</evidence>
<feature type="compositionally biased region" description="Basic and acidic residues" evidence="1">
    <location>
        <begin position="62"/>
        <end position="73"/>
    </location>
</feature>
<protein>
    <submittedName>
        <fullName evidence="2">Uncharacterized protein</fullName>
    </submittedName>
</protein>